<organism evidence="1 2">
    <name type="scientific">Thermocatellispora tengchongensis</name>
    <dbReference type="NCBI Taxonomy" id="1073253"/>
    <lineage>
        <taxon>Bacteria</taxon>
        <taxon>Bacillati</taxon>
        <taxon>Actinomycetota</taxon>
        <taxon>Actinomycetes</taxon>
        <taxon>Streptosporangiales</taxon>
        <taxon>Streptosporangiaceae</taxon>
        <taxon>Thermocatellispora</taxon>
    </lineage>
</organism>
<keyword evidence="2" id="KW-1185">Reference proteome</keyword>
<sequence length="132" mass="15455">MNDLVQFIHARLDEDEQTVLAWQQHKQALTDQFMNDPARKHVRFRREPVTDAQLAEYAYRDRFDPARMLREVEAKRSILGRHERCGSGVGYCDDGGHGWSEADGEPFTGCRDLQDLALPYADHPRYRPEWRP</sequence>
<dbReference type="InterPro" id="IPR046193">
    <property type="entry name" value="DUF6221"/>
</dbReference>
<dbReference type="Proteomes" id="UP000578449">
    <property type="component" value="Unassembled WGS sequence"/>
</dbReference>
<protein>
    <submittedName>
        <fullName evidence="1">Uncharacterized protein</fullName>
    </submittedName>
</protein>
<dbReference type="RefSeq" id="WP_185047401.1">
    <property type="nucleotide sequence ID" value="NZ_BAABIX010000006.1"/>
</dbReference>
<evidence type="ECO:0000313" key="2">
    <source>
        <dbReference type="Proteomes" id="UP000578449"/>
    </source>
</evidence>
<accession>A0A840P3A2</accession>
<gene>
    <name evidence="1" type="ORF">HNP84_000213</name>
</gene>
<dbReference type="Pfam" id="PF19730">
    <property type="entry name" value="DUF6221"/>
    <property type="match status" value="1"/>
</dbReference>
<comment type="caution">
    <text evidence="1">The sequence shown here is derived from an EMBL/GenBank/DDBJ whole genome shotgun (WGS) entry which is preliminary data.</text>
</comment>
<name>A0A840P3A2_9ACTN</name>
<evidence type="ECO:0000313" key="1">
    <source>
        <dbReference type="EMBL" id="MBB5130525.1"/>
    </source>
</evidence>
<dbReference type="AlphaFoldDB" id="A0A840P3A2"/>
<proteinExistence type="predicted"/>
<dbReference type="EMBL" id="JACHGN010000001">
    <property type="protein sequence ID" value="MBB5130525.1"/>
    <property type="molecule type" value="Genomic_DNA"/>
</dbReference>
<reference evidence="1 2" key="1">
    <citation type="submission" date="2020-08" db="EMBL/GenBank/DDBJ databases">
        <title>Genomic Encyclopedia of Type Strains, Phase IV (KMG-IV): sequencing the most valuable type-strain genomes for metagenomic binning, comparative biology and taxonomic classification.</title>
        <authorList>
            <person name="Goeker M."/>
        </authorList>
    </citation>
    <scope>NUCLEOTIDE SEQUENCE [LARGE SCALE GENOMIC DNA]</scope>
    <source>
        <strain evidence="1 2">DSM 45615</strain>
    </source>
</reference>